<evidence type="ECO:0000256" key="1">
    <source>
        <dbReference type="SAM" id="MobiDB-lite"/>
    </source>
</evidence>
<accession>A0AAD8Y7M9</accession>
<feature type="compositionally biased region" description="Acidic residues" evidence="1">
    <location>
        <begin position="47"/>
        <end position="68"/>
    </location>
</feature>
<proteinExistence type="predicted"/>
<comment type="caution">
    <text evidence="2">The sequence shown here is derived from an EMBL/GenBank/DDBJ whole genome shotgun (WGS) entry which is preliminary data.</text>
</comment>
<sequence>MLSDFRGRNVSRFSVPKSSDEKIILPFVSAGVTWIDESTQQDRDNEVAESGDEGEDENNEGDEEEEEEEELVLSLPQFTTPQYINDRPDTALITFEAGAARLARGGEGQEDDEPELEDEECRWRLLIASNKK</sequence>
<name>A0AAD8Y7M9_9STRA</name>
<reference evidence="2" key="1">
    <citation type="submission" date="2023-06" db="EMBL/GenBank/DDBJ databases">
        <title>Survivors Of The Sea: Transcriptome response of Skeletonema marinoi to long-term dormancy.</title>
        <authorList>
            <person name="Pinder M.I.M."/>
            <person name="Kourtchenko O."/>
            <person name="Robertson E.K."/>
            <person name="Larsson T."/>
            <person name="Maumus F."/>
            <person name="Osuna-Cruz C.M."/>
            <person name="Vancaester E."/>
            <person name="Stenow R."/>
            <person name="Vandepoele K."/>
            <person name="Ploug H."/>
            <person name="Bruchert V."/>
            <person name="Godhe A."/>
            <person name="Topel M."/>
        </authorList>
    </citation>
    <scope>NUCLEOTIDE SEQUENCE</scope>
    <source>
        <strain evidence="2">R05AC</strain>
    </source>
</reference>
<dbReference type="EMBL" id="JATAAI010000014">
    <property type="protein sequence ID" value="KAK1741083.1"/>
    <property type="molecule type" value="Genomic_DNA"/>
</dbReference>
<organism evidence="2 3">
    <name type="scientific">Skeletonema marinoi</name>
    <dbReference type="NCBI Taxonomy" id="267567"/>
    <lineage>
        <taxon>Eukaryota</taxon>
        <taxon>Sar</taxon>
        <taxon>Stramenopiles</taxon>
        <taxon>Ochrophyta</taxon>
        <taxon>Bacillariophyta</taxon>
        <taxon>Coscinodiscophyceae</taxon>
        <taxon>Thalassiosirophycidae</taxon>
        <taxon>Thalassiosirales</taxon>
        <taxon>Skeletonemataceae</taxon>
        <taxon>Skeletonema</taxon>
        <taxon>Skeletonema marinoi-dohrnii complex</taxon>
    </lineage>
</organism>
<keyword evidence="3" id="KW-1185">Reference proteome</keyword>
<protein>
    <submittedName>
        <fullName evidence="2">Uncharacterized protein</fullName>
    </submittedName>
</protein>
<gene>
    <name evidence="2" type="ORF">QTG54_008335</name>
</gene>
<evidence type="ECO:0000313" key="2">
    <source>
        <dbReference type="EMBL" id="KAK1741083.1"/>
    </source>
</evidence>
<evidence type="ECO:0000313" key="3">
    <source>
        <dbReference type="Proteomes" id="UP001224775"/>
    </source>
</evidence>
<dbReference type="AlphaFoldDB" id="A0AAD8Y7M9"/>
<feature type="region of interest" description="Disordered" evidence="1">
    <location>
        <begin position="34"/>
        <end position="68"/>
    </location>
</feature>
<dbReference type="Proteomes" id="UP001224775">
    <property type="component" value="Unassembled WGS sequence"/>
</dbReference>